<name>A0A562SMK8_CHIJA</name>
<evidence type="ECO:0000256" key="6">
    <source>
        <dbReference type="SAM" id="Phobius"/>
    </source>
</evidence>
<feature type="domain" description="Sulfatase N-terminal" evidence="7">
    <location>
        <begin position="289"/>
        <end position="578"/>
    </location>
</feature>
<keyword evidence="4 6" id="KW-1133">Transmembrane helix</keyword>
<evidence type="ECO:0000313" key="9">
    <source>
        <dbReference type="Proteomes" id="UP000316778"/>
    </source>
</evidence>
<dbReference type="InterPro" id="IPR017850">
    <property type="entry name" value="Alkaline_phosphatase_core_sf"/>
</dbReference>
<evidence type="ECO:0000256" key="3">
    <source>
        <dbReference type="ARBA" id="ARBA00022692"/>
    </source>
</evidence>
<comment type="subcellular location">
    <subcellularLocation>
        <location evidence="1">Cell membrane</location>
        <topology evidence="1">Multi-pass membrane protein</topology>
    </subcellularLocation>
</comment>
<dbReference type="PANTHER" id="PTHR47371:SF3">
    <property type="entry name" value="PHOSPHOGLYCEROL TRANSFERASE I"/>
    <property type="match status" value="1"/>
</dbReference>
<evidence type="ECO:0000256" key="1">
    <source>
        <dbReference type="ARBA" id="ARBA00004651"/>
    </source>
</evidence>
<feature type="transmembrane region" description="Helical" evidence="6">
    <location>
        <begin position="30"/>
        <end position="51"/>
    </location>
</feature>
<dbReference type="Gene3D" id="3.40.720.10">
    <property type="entry name" value="Alkaline Phosphatase, subunit A"/>
    <property type="match status" value="1"/>
</dbReference>
<dbReference type="EMBL" id="VLLG01000006">
    <property type="protein sequence ID" value="TWI82529.1"/>
    <property type="molecule type" value="Genomic_DNA"/>
</dbReference>
<dbReference type="RefSeq" id="WP_145718701.1">
    <property type="nucleotide sequence ID" value="NZ_BAAAFY010000006.1"/>
</dbReference>
<evidence type="ECO:0000313" key="8">
    <source>
        <dbReference type="EMBL" id="TWI82529.1"/>
    </source>
</evidence>
<reference evidence="8 9" key="1">
    <citation type="journal article" date="2013" name="Stand. Genomic Sci.">
        <title>Genomic Encyclopedia of Type Strains, Phase I: The one thousand microbial genomes (KMG-I) project.</title>
        <authorList>
            <person name="Kyrpides N.C."/>
            <person name="Woyke T."/>
            <person name="Eisen J.A."/>
            <person name="Garrity G."/>
            <person name="Lilburn T.G."/>
            <person name="Beck B.J."/>
            <person name="Whitman W.B."/>
            <person name="Hugenholtz P."/>
            <person name="Klenk H.P."/>
        </authorList>
    </citation>
    <scope>NUCLEOTIDE SEQUENCE [LARGE SCALE GENOMIC DNA]</scope>
    <source>
        <strain evidence="8 9">DSM 13484</strain>
    </source>
</reference>
<gene>
    <name evidence="8" type="ORF">LX66_5103</name>
</gene>
<dbReference type="OrthoDB" id="9766299at2"/>
<keyword evidence="3 6" id="KW-0812">Transmembrane</keyword>
<protein>
    <submittedName>
        <fullName evidence="8">Putative sulfatase</fullName>
    </submittedName>
</protein>
<evidence type="ECO:0000256" key="5">
    <source>
        <dbReference type="ARBA" id="ARBA00023136"/>
    </source>
</evidence>
<organism evidence="8 9">
    <name type="scientific">Chitinophaga japonensis</name>
    <name type="common">Flexibacter japonensis</name>
    <dbReference type="NCBI Taxonomy" id="104662"/>
    <lineage>
        <taxon>Bacteria</taxon>
        <taxon>Pseudomonadati</taxon>
        <taxon>Bacteroidota</taxon>
        <taxon>Chitinophagia</taxon>
        <taxon>Chitinophagales</taxon>
        <taxon>Chitinophagaceae</taxon>
        <taxon>Chitinophaga</taxon>
    </lineage>
</organism>
<evidence type="ECO:0000256" key="2">
    <source>
        <dbReference type="ARBA" id="ARBA00022475"/>
    </source>
</evidence>
<feature type="transmembrane region" description="Helical" evidence="6">
    <location>
        <begin position="178"/>
        <end position="201"/>
    </location>
</feature>
<evidence type="ECO:0000256" key="4">
    <source>
        <dbReference type="ARBA" id="ARBA00022989"/>
    </source>
</evidence>
<dbReference type="InterPro" id="IPR050448">
    <property type="entry name" value="OpgB/LTA_synthase_biosynth"/>
</dbReference>
<feature type="transmembrane region" description="Helical" evidence="6">
    <location>
        <begin position="71"/>
        <end position="88"/>
    </location>
</feature>
<dbReference type="InterPro" id="IPR000917">
    <property type="entry name" value="Sulfatase_N"/>
</dbReference>
<feature type="transmembrane region" description="Helical" evidence="6">
    <location>
        <begin position="100"/>
        <end position="126"/>
    </location>
</feature>
<dbReference type="AlphaFoldDB" id="A0A562SMK8"/>
<keyword evidence="2" id="KW-1003">Cell membrane</keyword>
<dbReference type="Pfam" id="PF00884">
    <property type="entry name" value="Sulfatase"/>
    <property type="match status" value="1"/>
</dbReference>
<dbReference type="CDD" id="cd16015">
    <property type="entry name" value="LTA_synthase"/>
    <property type="match status" value="1"/>
</dbReference>
<dbReference type="GO" id="GO:0005886">
    <property type="term" value="C:plasma membrane"/>
    <property type="evidence" value="ECO:0007669"/>
    <property type="project" value="UniProtKB-SubCell"/>
</dbReference>
<proteinExistence type="predicted"/>
<dbReference type="PANTHER" id="PTHR47371">
    <property type="entry name" value="LIPOTEICHOIC ACID SYNTHASE"/>
    <property type="match status" value="1"/>
</dbReference>
<feature type="transmembrane region" description="Helical" evidence="6">
    <location>
        <begin position="146"/>
        <end position="166"/>
    </location>
</feature>
<keyword evidence="9" id="KW-1185">Reference proteome</keyword>
<sequence>MPRYISIASNRYISLSVAHLKRTASDFTGWFLVLCLLFLFMRCMEIAYGRLLHGRLTAWWEVWLTGIVKDISFLLTAAAWAYPAYYFISLGSGRLARRLFTTGAAILCGVHLVLSEYFLTTLTMLGADLWIYSSRDIWQTISAAGIKWPIIPAILLTVTVASWCLVKLPPRLRTGPLTGIGLVALFIICEAAGLAAITHTWRSDSSEYGNSLSNNKSWFFYKQSIDYFFPAPADTDLYTDSHMADYINDPATWSTAAFQYPDEERYPFLHLDETPDVLSPFLRKGSSPPNIVLVIVEGLGSAYSGRSAYLGSFTPFLDSLSRHSLYWENFLSQSGRTFAALPVLLASLPFGKTGFTELDSRMPPHLSMLSLLKRQGYHTAFYYGGDATFDNMTGFLERNAIDEILDITAFPGEYRKLPAGNQGLCWGYGDKELFHFYFSTLPATGPYCHVLLTVASHEPFLVHNQESYLARVEQRISAPGFAAARRAAARNFKKQYASILYVDDALQYFFHTYAQRPDFHNTIFIITGDHRMPEIPMRDKLDRYHVPLIIYAPLLLRSARFSAISTHFDVAPSMLQLLKNQYGLQIPSLAAWVGSGLDTGYTFTNRHAYPLMQNKHYMIDFIQGDHMMIGNDLYRIQPGMSLEPVQDKHKLAQLRRGFERFRKKNRQMLDGASLLPDSIYQRYYPR</sequence>
<keyword evidence="5 6" id="KW-0472">Membrane</keyword>
<comment type="caution">
    <text evidence="8">The sequence shown here is derived from an EMBL/GenBank/DDBJ whole genome shotgun (WGS) entry which is preliminary data.</text>
</comment>
<dbReference type="Proteomes" id="UP000316778">
    <property type="component" value="Unassembled WGS sequence"/>
</dbReference>
<accession>A0A562SMK8</accession>
<dbReference type="SUPFAM" id="SSF53649">
    <property type="entry name" value="Alkaline phosphatase-like"/>
    <property type="match status" value="1"/>
</dbReference>
<evidence type="ECO:0000259" key="7">
    <source>
        <dbReference type="Pfam" id="PF00884"/>
    </source>
</evidence>